<dbReference type="STRING" id="1035195.HMPREF9997_00180"/>
<proteinExistence type="predicted"/>
<feature type="transmembrane region" description="Helical" evidence="1">
    <location>
        <begin position="43"/>
        <end position="66"/>
    </location>
</feature>
<dbReference type="EMBL" id="AMEM01000005">
    <property type="protein sequence ID" value="EKX92514.1"/>
    <property type="molecule type" value="Genomic_DNA"/>
</dbReference>
<gene>
    <name evidence="2" type="ORF">HMPREF9997_00180</name>
</gene>
<comment type="caution">
    <text evidence="2">The sequence shown here is derived from an EMBL/GenBank/DDBJ whole genome shotgun (WGS) entry which is preliminary data.</text>
</comment>
<evidence type="ECO:0000313" key="2">
    <source>
        <dbReference type="EMBL" id="EKX92514.1"/>
    </source>
</evidence>
<dbReference type="HOGENOM" id="CLU_114045_0_0_11"/>
<name>L1MNH4_9CORY</name>
<dbReference type="Proteomes" id="UP000010445">
    <property type="component" value="Unassembled WGS sequence"/>
</dbReference>
<evidence type="ECO:0000313" key="3">
    <source>
        <dbReference type="Proteomes" id="UP000010445"/>
    </source>
</evidence>
<keyword evidence="1" id="KW-1133">Transmembrane helix</keyword>
<reference evidence="2 3" key="1">
    <citation type="submission" date="2012-05" db="EMBL/GenBank/DDBJ databases">
        <authorList>
            <person name="Weinstock G."/>
            <person name="Sodergren E."/>
            <person name="Lobos E.A."/>
            <person name="Fulton L."/>
            <person name="Fulton R."/>
            <person name="Courtney L."/>
            <person name="Fronick C."/>
            <person name="O'Laughlin M."/>
            <person name="Godfrey J."/>
            <person name="Wilson R.M."/>
            <person name="Miner T."/>
            <person name="Farmer C."/>
            <person name="Delehaunty K."/>
            <person name="Cordes M."/>
            <person name="Minx P."/>
            <person name="Tomlinson C."/>
            <person name="Chen J."/>
            <person name="Wollam A."/>
            <person name="Pepin K.H."/>
            <person name="Bhonagiri V."/>
            <person name="Zhang X."/>
            <person name="Suruliraj S."/>
            <person name="Warren W."/>
            <person name="Mitreva M."/>
            <person name="Mardis E.R."/>
            <person name="Wilson R.K."/>
        </authorList>
    </citation>
    <scope>NUCLEOTIDE SEQUENCE [LARGE SCALE GENOMIC DNA]</scope>
    <source>
        <strain evidence="2 3">F0235</strain>
    </source>
</reference>
<feature type="transmembrane region" description="Helical" evidence="1">
    <location>
        <begin position="137"/>
        <end position="156"/>
    </location>
</feature>
<dbReference type="AlphaFoldDB" id="L1MNH4"/>
<dbReference type="eggNOG" id="ENOG50314P5">
    <property type="taxonomic scope" value="Bacteria"/>
</dbReference>
<protein>
    <recommendedName>
        <fullName evidence="4">DUF2269 domain-containing protein</fullName>
    </recommendedName>
</protein>
<accession>L1MNH4</accession>
<keyword evidence="1" id="KW-0812">Transmembrane</keyword>
<sequence>MLILHVVAALLLLGPVTVAVSTFHVRAREAHNGNDLARGSVRTLFTITNTYGLISLIVPLLGVGLLLSNMSYLREGRFHASILLSVIAWGILFFLIVPRQKKMMAALGLSDDDDSVPSEKHAGAATIENWDKAVSQLSMFGGIFSALWVIVAVLMVI</sequence>
<evidence type="ECO:0000256" key="1">
    <source>
        <dbReference type="SAM" id="Phobius"/>
    </source>
</evidence>
<evidence type="ECO:0008006" key="4">
    <source>
        <dbReference type="Google" id="ProtNLM"/>
    </source>
</evidence>
<keyword evidence="1" id="KW-0472">Membrane</keyword>
<dbReference type="PATRIC" id="fig|1035195.3.peg.170"/>
<organism evidence="2 3">
    <name type="scientific">Corynebacterium durum F0235</name>
    <dbReference type="NCBI Taxonomy" id="1035195"/>
    <lineage>
        <taxon>Bacteria</taxon>
        <taxon>Bacillati</taxon>
        <taxon>Actinomycetota</taxon>
        <taxon>Actinomycetes</taxon>
        <taxon>Mycobacteriales</taxon>
        <taxon>Corynebacteriaceae</taxon>
        <taxon>Corynebacterium</taxon>
    </lineage>
</organism>
<feature type="transmembrane region" description="Helical" evidence="1">
    <location>
        <begin position="78"/>
        <end position="97"/>
    </location>
</feature>
<keyword evidence="3" id="KW-1185">Reference proteome</keyword>